<dbReference type="Proteomes" id="UP000597338">
    <property type="component" value="Unassembled WGS sequence"/>
</dbReference>
<evidence type="ECO:0000313" key="2">
    <source>
        <dbReference type="Proteomes" id="UP000597338"/>
    </source>
</evidence>
<reference evidence="2" key="1">
    <citation type="journal article" date="2019" name="Int. J. Syst. Evol. Microbiol.">
        <title>The Global Catalogue of Microorganisms (GCM) 10K type strain sequencing project: providing services to taxonomists for standard genome sequencing and annotation.</title>
        <authorList>
            <consortium name="The Broad Institute Genomics Platform"/>
            <consortium name="The Broad Institute Genome Sequencing Center for Infectious Disease"/>
            <person name="Wu L."/>
            <person name="Ma J."/>
        </authorList>
    </citation>
    <scope>NUCLEOTIDE SEQUENCE [LARGE SCALE GENOMIC DNA]</scope>
    <source>
        <strain evidence="2">CGMCC 1.15342</strain>
    </source>
</reference>
<sequence>MTAEKLPQTPENSEKKVDENRKKLRNLIAEIVAKIIIREVNESNRLRQDK</sequence>
<protein>
    <submittedName>
        <fullName evidence="1">Uncharacterized protein</fullName>
    </submittedName>
</protein>
<accession>A0ABQ1M8C6</accession>
<proteinExistence type="predicted"/>
<comment type="caution">
    <text evidence="1">The sequence shown here is derived from an EMBL/GenBank/DDBJ whole genome shotgun (WGS) entry which is preliminary data.</text>
</comment>
<keyword evidence="2" id="KW-1185">Reference proteome</keyword>
<evidence type="ECO:0000313" key="1">
    <source>
        <dbReference type="EMBL" id="GGC33244.1"/>
    </source>
</evidence>
<name>A0ABQ1M8C6_9SPHI</name>
<dbReference type="EMBL" id="BMIK01000009">
    <property type="protein sequence ID" value="GGC33244.1"/>
    <property type="molecule type" value="Genomic_DNA"/>
</dbReference>
<gene>
    <name evidence="1" type="ORF">GCM10011386_26650</name>
</gene>
<organism evidence="1 2">
    <name type="scientific">Parapedobacter defluvii</name>
    <dbReference type="NCBI Taxonomy" id="2045106"/>
    <lineage>
        <taxon>Bacteria</taxon>
        <taxon>Pseudomonadati</taxon>
        <taxon>Bacteroidota</taxon>
        <taxon>Sphingobacteriia</taxon>
        <taxon>Sphingobacteriales</taxon>
        <taxon>Sphingobacteriaceae</taxon>
        <taxon>Parapedobacter</taxon>
    </lineage>
</organism>